<feature type="region of interest" description="Disordered" evidence="1">
    <location>
        <begin position="122"/>
        <end position="171"/>
    </location>
</feature>
<protein>
    <recommendedName>
        <fullName evidence="4">Peptidase aspartic putative domain-containing protein</fullName>
    </recommendedName>
</protein>
<comment type="caution">
    <text evidence="2">The sequence shown here is derived from an EMBL/GenBank/DDBJ whole genome shotgun (WGS) entry which is preliminary data.</text>
</comment>
<dbReference type="SUPFAM" id="SSF56672">
    <property type="entry name" value="DNA/RNA polymerases"/>
    <property type="match status" value="1"/>
</dbReference>
<accession>A0AA47NUA0</accession>
<reference evidence="2" key="1">
    <citation type="journal article" date="2023" name="Front. Mar. Sci.">
        <title>A new Merluccius polli reference genome to investigate the effects of global change in West African waters.</title>
        <authorList>
            <person name="Mateo J.L."/>
            <person name="Blanco-Fernandez C."/>
            <person name="Garcia-Vazquez E."/>
            <person name="Machado-Schiaffino G."/>
        </authorList>
    </citation>
    <scope>NUCLEOTIDE SEQUENCE</scope>
    <source>
        <strain evidence="2">C29</strain>
        <tissue evidence="2">Fin</tissue>
    </source>
</reference>
<dbReference type="PANTHER" id="PTHR47331:SF5">
    <property type="entry name" value="RIBONUCLEASE H"/>
    <property type="match status" value="1"/>
</dbReference>
<feature type="region of interest" description="Disordered" evidence="1">
    <location>
        <begin position="891"/>
        <end position="915"/>
    </location>
</feature>
<gene>
    <name evidence="2" type="ORF">N1851_026443</name>
</gene>
<name>A0AA47NUA0_MERPO</name>
<dbReference type="InterPro" id="IPR043502">
    <property type="entry name" value="DNA/RNA_pol_sf"/>
</dbReference>
<dbReference type="Proteomes" id="UP001174136">
    <property type="component" value="Unassembled WGS sequence"/>
</dbReference>
<dbReference type="AlphaFoldDB" id="A0AA47NUA0"/>
<dbReference type="PANTHER" id="PTHR47331">
    <property type="entry name" value="PHD-TYPE DOMAIN-CONTAINING PROTEIN"/>
    <property type="match status" value="1"/>
</dbReference>
<evidence type="ECO:0008006" key="4">
    <source>
        <dbReference type="Google" id="ProtNLM"/>
    </source>
</evidence>
<feature type="compositionally biased region" description="Basic and acidic residues" evidence="1">
    <location>
        <begin position="129"/>
        <end position="140"/>
    </location>
</feature>
<evidence type="ECO:0000256" key="1">
    <source>
        <dbReference type="SAM" id="MobiDB-lite"/>
    </source>
</evidence>
<evidence type="ECO:0000313" key="2">
    <source>
        <dbReference type="EMBL" id="KAK0137358.1"/>
    </source>
</evidence>
<keyword evidence="3" id="KW-1185">Reference proteome</keyword>
<evidence type="ECO:0000313" key="3">
    <source>
        <dbReference type="Proteomes" id="UP001174136"/>
    </source>
</evidence>
<sequence>MQALQWQYGQPHQLAQSEIAAIQNTPDVRAGDSKAFQSFALSVDLLVGMLMSAEGPNGTELMSTGHTDQLLSKIPKYSRVSFIEHLQVWGRLQTNSLNPYNLCDLSEWLKVKAEAQWLSSKMVQRHHSEKPPAPRKDRLPAQRPNNQPVAIYHGSDKRKNSSQPGKMARTSTAPNTFKRLCIFCQSIDHYLSQCSDITKHTSEQVEKWLIDGKRCRRCARTNHGPEACTLKKPCGECQEVHLGVLHRVAKPGPSLFLVTPLDRATLKRSNQGRRVYLKVVPVLVRNGKRSLHTYTILDDGAERTILLPAAAQHLNLKGEEESLALRTIRHDVAHLTGTSVDFHVSSLAHPGERHLIRGAFTASHLALAEQSYPVNALQKCYRHLRGIPLQPFDKAHPLLFISADHTCLIAAKEPVRFGPSGGPAAVHTQLGWALQGPDGLTPHHLDVLPFRSEKLITRSRQDQEAVNILESWTERVQVGDTLRYATPLLRIKEAPRLKTRKEAVMANLCSTERRLAKDPAKAQLYEAEIQKLIEGWCVVKLSPDEVDKSRESWFIPHHLVHHNGKNRMVFNCSFSHQGLSLNEQLLPGPTLGPSLLGVLLRFRQYGVAISGDIRAMFHQVRLLPEDQPLLRIAWRNMRREKQPDVYQWQPMLCNLCTAETCVRDQAEGKEDIMRSLEQSFYVDNRLQSLSTTKSAKALVDKMRQFLATGGFEIRQWVSNHHSVVAHLPSMARSESAELWLMEKRTDPQEPALGLRWNCPTDTPGYKYRSMESQLPTMRTIYKVLASQYDPLGIMIPFTTRAKLATLIHRKLTLTINQTSLWSDSTTVLTWLKSESCRFKVFVGTRVSEIQELTRLQDWRYVDTANNPADDVSRGKTLAELAGPNRWIQGPTFLRSPPEQWPSLPASEQPEDPGELRSSIFCGLTTTSSVLATPDTAQFTSWGDLVTATQQSLHGAAAPEPTLLRPDHRDAEVHLLKACQEEFFPEEVKALKSRKSVLPSS</sequence>
<feature type="compositionally biased region" description="Polar residues" evidence="1">
    <location>
        <begin position="161"/>
        <end position="171"/>
    </location>
</feature>
<organism evidence="2 3">
    <name type="scientific">Merluccius polli</name>
    <name type="common">Benguela hake</name>
    <name type="synonym">Merluccius cadenati</name>
    <dbReference type="NCBI Taxonomy" id="89951"/>
    <lineage>
        <taxon>Eukaryota</taxon>
        <taxon>Metazoa</taxon>
        <taxon>Chordata</taxon>
        <taxon>Craniata</taxon>
        <taxon>Vertebrata</taxon>
        <taxon>Euteleostomi</taxon>
        <taxon>Actinopterygii</taxon>
        <taxon>Neopterygii</taxon>
        <taxon>Teleostei</taxon>
        <taxon>Neoteleostei</taxon>
        <taxon>Acanthomorphata</taxon>
        <taxon>Zeiogadaria</taxon>
        <taxon>Gadariae</taxon>
        <taxon>Gadiformes</taxon>
        <taxon>Gadoidei</taxon>
        <taxon>Merlucciidae</taxon>
        <taxon>Merluccius</taxon>
    </lineage>
</organism>
<proteinExistence type="predicted"/>
<dbReference type="EMBL" id="JAOPHQ010004892">
    <property type="protein sequence ID" value="KAK0137358.1"/>
    <property type="molecule type" value="Genomic_DNA"/>
</dbReference>